<protein>
    <submittedName>
        <fullName evidence="2">BtpA/SgcQ family protein</fullName>
    </submittedName>
</protein>
<evidence type="ECO:0000256" key="1">
    <source>
        <dbReference type="ARBA" id="ARBA00006007"/>
    </source>
</evidence>
<dbReference type="NCBIfam" id="TIGR00259">
    <property type="entry name" value="thylakoid_BtpA"/>
    <property type="match status" value="1"/>
</dbReference>
<sequence>MKFIDLFNKKPIIGMVHLLPLPSSPLFDGDLDKIEARAIADTEALIQGGVDAFIIENFGDVPYDNTISLEAYSVMLSITNKIRQMTEIPFGLNIQFNCIEHEWSMAYAAKADFIRVESFVENRIGTHGISFASAPKLMRMKNSYPAKSMIFSDINVKHTYPMTEITMEDAAHEAIESGSDAVIVTGKITGQNPKLEDVQDLKDKIRNIPILIGSGVNSENVNEFLQVADGIIVGSSLKYNGDVYQGIDPLRVKNFMNIVKGHQAFAD</sequence>
<dbReference type="InterPro" id="IPR011060">
    <property type="entry name" value="RibuloseP-bd_barrel"/>
</dbReference>
<dbReference type="PIRSF" id="PIRSF005956">
    <property type="entry name" value="BtpA"/>
    <property type="match status" value="1"/>
</dbReference>
<dbReference type="Pfam" id="PF03437">
    <property type="entry name" value="BtpA"/>
    <property type="match status" value="1"/>
</dbReference>
<dbReference type="PANTHER" id="PTHR21381">
    <property type="entry name" value="ZGC:162297"/>
    <property type="match status" value="1"/>
</dbReference>
<dbReference type="OrthoDB" id="9791357at2"/>
<reference evidence="3 4" key="1">
    <citation type="submission" date="2018-05" db="EMBL/GenBank/DDBJ databases">
        <title>Genomic Encyclopedia of Type Strains, Phase IV (KMG-IV): sequencing the most valuable type-strain genomes for metagenomic binning, comparative biology and taxonomic classification.</title>
        <authorList>
            <person name="Goeker M."/>
        </authorList>
    </citation>
    <scope>NUCLEOTIDE SEQUENCE [LARGE SCALE GENOMIC DNA]</scope>
    <source>
        <strain evidence="3 4">JC118</strain>
    </source>
</reference>
<dbReference type="SUPFAM" id="SSF51366">
    <property type="entry name" value="Ribulose-phoshate binding barrel"/>
    <property type="match status" value="1"/>
</dbReference>
<dbReference type="RefSeq" id="WP_022936807.1">
    <property type="nucleotide sequence ID" value="NZ_BAABZA010000001.1"/>
</dbReference>
<dbReference type="GeneID" id="94439867"/>
<dbReference type="Proteomes" id="UP000247612">
    <property type="component" value="Unassembled WGS sequence"/>
</dbReference>
<proteinExistence type="inferred from homology"/>
<dbReference type="AlphaFoldDB" id="A0A2V2F805"/>
<evidence type="ECO:0000313" key="2">
    <source>
        <dbReference type="EMBL" id="MDY5167391.1"/>
    </source>
</evidence>
<comment type="similarity">
    <text evidence="1">Belongs to the BtpA family.</text>
</comment>
<dbReference type="PANTHER" id="PTHR21381:SF3">
    <property type="entry name" value="SGC REGION PROTEIN SGCQ-RELATED"/>
    <property type="match status" value="1"/>
</dbReference>
<evidence type="ECO:0000313" key="4">
    <source>
        <dbReference type="Proteomes" id="UP000247612"/>
    </source>
</evidence>
<dbReference type="InterPro" id="IPR013785">
    <property type="entry name" value="Aldolase_TIM"/>
</dbReference>
<keyword evidence="4" id="KW-1185">Reference proteome</keyword>
<organism evidence="3 4">
    <name type="scientific">Dielma fastidiosa</name>
    <dbReference type="NCBI Taxonomy" id="1034346"/>
    <lineage>
        <taxon>Bacteria</taxon>
        <taxon>Bacillati</taxon>
        <taxon>Bacillota</taxon>
        <taxon>Erysipelotrichia</taxon>
        <taxon>Erysipelotrichales</taxon>
        <taxon>Erysipelotrichaceae</taxon>
        <taxon>Dielma</taxon>
    </lineage>
</organism>
<evidence type="ECO:0000313" key="3">
    <source>
        <dbReference type="EMBL" id="PXX78168.1"/>
    </source>
</evidence>
<dbReference type="Gene3D" id="3.20.20.70">
    <property type="entry name" value="Aldolase class I"/>
    <property type="match status" value="1"/>
</dbReference>
<reference evidence="2" key="2">
    <citation type="submission" date="2022-03" db="EMBL/GenBank/DDBJ databases">
        <title>First case of bacteraemia caused by Dielma fastidiosa in a patient hospitalised with diverticulitis.</title>
        <authorList>
            <person name="Forman-Ankjaer B."/>
            <person name="Hvid-Jensen F."/>
            <person name="Kobel C.M."/>
            <person name="Greve T."/>
        </authorList>
    </citation>
    <scope>NUCLEOTIDE SEQUENCE</scope>
    <source>
        <strain evidence="2">AUH_DF_2021</strain>
    </source>
</reference>
<dbReference type="STRING" id="1034346.GCA_000313565_00503"/>
<dbReference type="Proteomes" id="UP001276902">
    <property type="component" value="Unassembled WGS sequence"/>
</dbReference>
<dbReference type="InterPro" id="IPR005137">
    <property type="entry name" value="BtpA"/>
</dbReference>
<comment type="caution">
    <text evidence="3">The sequence shown here is derived from an EMBL/GenBank/DDBJ whole genome shotgun (WGS) entry which is preliminary data.</text>
</comment>
<gene>
    <name evidence="3" type="ORF">DES51_10895</name>
    <name evidence="2" type="ORF">MQE39_04560</name>
</gene>
<accession>A0A2V2F805</accession>
<dbReference type="EMBL" id="QJKH01000008">
    <property type="protein sequence ID" value="PXX78168.1"/>
    <property type="molecule type" value="Genomic_DNA"/>
</dbReference>
<name>A0A2V2F805_9FIRM</name>
<dbReference type="EMBL" id="JALDAW010000011">
    <property type="protein sequence ID" value="MDY5167391.1"/>
    <property type="molecule type" value="Genomic_DNA"/>
</dbReference>